<name>A0ABQ4Q5Q4_9BURK</name>
<protein>
    <submittedName>
        <fullName evidence="3">Esterase</fullName>
    </submittedName>
</protein>
<dbReference type="InterPro" id="IPR049492">
    <property type="entry name" value="BD-FAE-like_dom"/>
</dbReference>
<evidence type="ECO:0000313" key="3">
    <source>
        <dbReference type="EMBL" id="GIZ52130.1"/>
    </source>
</evidence>
<proteinExistence type="predicted"/>
<accession>A0ABQ4Q5Q4</accession>
<dbReference type="EMBL" id="BPMK01000008">
    <property type="protein sequence ID" value="GIZ52130.1"/>
    <property type="molecule type" value="Genomic_DNA"/>
</dbReference>
<keyword evidence="4" id="KW-1185">Reference proteome</keyword>
<feature type="domain" description="BD-FAE-like" evidence="2">
    <location>
        <begin position="71"/>
        <end position="165"/>
    </location>
</feature>
<gene>
    <name evidence="3" type="ORF">NCCP691_21440</name>
</gene>
<evidence type="ECO:0000256" key="1">
    <source>
        <dbReference type="ARBA" id="ARBA00022801"/>
    </source>
</evidence>
<dbReference type="Gene3D" id="3.40.50.1820">
    <property type="entry name" value="alpha/beta hydrolase"/>
    <property type="match status" value="1"/>
</dbReference>
<keyword evidence="1" id="KW-0378">Hydrolase</keyword>
<dbReference type="PANTHER" id="PTHR48081">
    <property type="entry name" value="AB HYDROLASE SUPERFAMILY PROTEIN C4A8.06C"/>
    <property type="match status" value="1"/>
</dbReference>
<reference evidence="3 4" key="1">
    <citation type="journal article" date="2022" name="Int. J. Syst. Evol. Microbiol.">
        <title>Noviherbaspirillum aridicola sp. nov., isolated from an arid soil in Pakistan.</title>
        <authorList>
            <person name="Khan I.U."/>
            <person name="Saqib M."/>
            <person name="Amin A."/>
            <person name="Hussain F."/>
            <person name="Li L."/>
            <person name="Liu Y.H."/>
            <person name="Fang B.Z."/>
            <person name="Ahmed I."/>
            <person name="Li W.J."/>
        </authorList>
    </citation>
    <scope>NUCLEOTIDE SEQUENCE [LARGE SCALE GENOMIC DNA]</scope>
    <source>
        <strain evidence="3 4">NCCP-691</strain>
    </source>
</reference>
<dbReference type="InterPro" id="IPR029058">
    <property type="entry name" value="AB_hydrolase_fold"/>
</dbReference>
<evidence type="ECO:0000313" key="4">
    <source>
        <dbReference type="Proteomes" id="UP000887222"/>
    </source>
</evidence>
<evidence type="ECO:0000259" key="2">
    <source>
        <dbReference type="Pfam" id="PF20434"/>
    </source>
</evidence>
<dbReference type="Pfam" id="PF20434">
    <property type="entry name" value="BD-FAE"/>
    <property type="match status" value="1"/>
</dbReference>
<sequence length="304" mass="33780">MRLFTAANAVMKNPAEYYSQQYNARAAIPDHPYIFTRWVKESAQVRRSRAGLYDLAYGEAAGERLDFFPASRGDAPLLVFIHGGWWRSLDKSDFSFVAPGFVRAGFNVALTNYTLAPEASIAEIVRQQLRALAWLYRNAEKYDFDPDRIVVAGHSAGAHLASMMMAAHWQVYGDDLPADLVKGGILMSGIYDLEPVRHAQFVNVDLGLAEEDIAPLSPAFMPRPHPAPFLTAVGEQESDEFQRQRRLIADHWKDGHQRAVPLPGHNHLTICDAFADPGHALHQAALALLDTVKQARVPDAAPRD</sequence>
<dbReference type="SUPFAM" id="SSF53474">
    <property type="entry name" value="alpha/beta-Hydrolases"/>
    <property type="match status" value="1"/>
</dbReference>
<comment type="caution">
    <text evidence="3">The sequence shown here is derived from an EMBL/GenBank/DDBJ whole genome shotgun (WGS) entry which is preliminary data.</text>
</comment>
<dbReference type="PANTHER" id="PTHR48081:SF33">
    <property type="entry name" value="KYNURENINE FORMAMIDASE"/>
    <property type="match status" value="1"/>
</dbReference>
<dbReference type="Proteomes" id="UP000887222">
    <property type="component" value="Unassembled WGS sequence"/>
</dbReference>
<organism evidence="3 4">
    <name type="scientific">Noviherbaspirillum aridicola</name>
    <dbReference type="NCBI Taxonomy" id="2849687"/>
    <lineage>
        <taxon>Bacteria</taxon>
        <taxon>Pseudomonadati</taxon>
        <taxon>Pseudomonadota</taxon>
        <taxon>Betaproteobacteria</taxon>
        <taxon>Burkholderiales</taxon>
        <taxon>Oxalobacteraceae</taxon>
        <taxon>Noviherbaspirillum</taxon>
    </lineage>
</organism>
<dbReference type="InterPro" id="IPR050300">
    <property type="entry name" value="GDXG_lipolytic_enzyme"/>
</dbReference>